<dbReference type="FunFam" id="2.30.30.140:FF:000022">
    <property type="entry name" value="Hydrogenase assembly chaperone HybG"/>
    <property type="match status" value="1"/>
</dbReference>
<evidence type="ECO:0000313" key="2">
    <source>
        <dbReference type="EMBL" id="BAT71945.1"/>
    </source>
</evidence>
<dbReference type="PANTHER" id="PTHR35177:SF2">
    <property type="entry name" value="HYDROGENASE MATURATION FACTOR HYBG"/>
    <property type="match status" value="1"/>
</dbReference>
<protein>
    <submittedName>
        <fullName evidence="2">Hydrogenase assembly chaperone hypC/hupF</fullName>
    </submittedName>
</protein>
<dbReference type="NCBIfam" id="TIGR00074">
    <property type="entry name" value="hypC_hupF"/>
    <property type="match status" value="1"/>
</dbReference>
<dbReference type="STRING" id="1298851.TST_1153"/>
<dbReference type="InterPro" id="IPR001109">
    <property type="entry name" value="Hydrogenase_HupF/HypC"/>
</dbReference>
<dbReference type="PANTHER" id="PTHR35177">
    <property type="entry name" value="HYDROGENASE MATURATION FACTOR HYBG"/>
    <property type="match status" value="1"/>
</dbReference>
<dbReference type="OrthoDB" id="9806017at2"/>
<dbReference type="SUPFAM" id="SSF159127">
    <property type="entry name" value="HupF/HypC-like"/>
    <property type="match status" value="1"/>
</dbReference>
<dbReference type="Pfam" id="PF01455">
    <property type="entry name" value="HupF_HypC"/>
    <property type="match status" value="1"/>
</dbReference>
<evidence type="ECO:0000256" key="1">
    <source>
        <dbReference type="ARBA" id="ARBA00006018"/>
    </source>
</evidence>
<name>A0A0S3QUC8_THET7</name>
<dbReference type="RefSeq" id="WP_068549940.1">
    <property type="nucleotide sequence ID" value="NZ_AP013035.1"/>
</dbReference>
<dbReference type="GO" id="GO:1902670">
    <property type="term" value="F:carbon dioxide binding"/>
    <property type="evidence" value="ECO:0007669"/>
    <property type="project" value="TreeGrafter"/>
</dbReference>
<dbReference type="PROSITE" id="PS01097">
    <property type="entry name" value="HUPF_HYPC"/>
    <property type="match status" value="1"/>
</dbReference>
<dbReference type="GO" id="GO:0051604">
    <property type="term" value="P:protein maturation"/>
    <property type="evidence" value="ECO:0007669"/>
    <property type="project" value="TreeGrafter"/>
</dbReference>
<dbReference type="GO" id="GO:0005506">
    <property type="term" value="F:iron ion binding"/>
    <property type="evidence" value="ECO:0007669"/>
    <property type="project" value="TreeGrafter"/>
</dbReference>
<reference evidence="3" key="1">
    <citation type="journal article" date="2018" name="Science">
        <title>A primordial and reversible TCA cycle in a facultatively chemolithoautotrophic thermophile.</title>
        <authorList>
            <person name="Nunoura T."/>
            <person name="Chikaraishi Y."/>
            <person name="Izaki R."/>
            <person name="Suwa T."/>
            <person name="Sato T."/>
            <person name="Harada T."/>
            <person name="Mori K."/>
            <person name="Kato Y."/>
            <person name="Miyazaki M."/>
            <person name="Shimamura S."/>
            <person name="Yanagawa K."/>
            <person name="Shuto A."/>
            <person name="Ohkouchi N."/>
            <person name="Fujita N."/>
            <person name="Takaki Y."/>
            <person name="Atomi H."/>
            <person name="Takai K."/>
        </authorList>
    </citation>
    <scope>NUCLEOTIDE SEQUENCE [LARGE SCALE GENOMIC DNA]</scope>
    <source>
        <strain evidence="3">DSM 17441 / JCM 13301 / NBRC 103674 / ABI70S6</strain>
    </source>
</reference>
<evidence type="ECO:0000313" key="3">
    <source>
        <dbReference type="Proteomes" id="UP000063234"/>
    </source>
</evidence>
<dbReference type="InterPro" id="IPR019812">
    <property type="entry name" value="Hydgase_assmbl_chp_CS"/>
</dbReference>
<dbReference type="Proteomes" id="UP000063234">
    <property type="component" value="Chromosome"/>
</dbReference>
<organism evidence="2 3">
    <name type="scientific">Thermosulfidibacter takaii (strain DSM 17441 / JCM 13301 / NBRC 103674 / ABI70S6)</name>
    <dbReference type="NCBI Taxonomy" id="1298851"/>
    <lineage>
        <taxon>Bacteria</taxon>
        <taxon>Pseudomonadati</taxon>
        <taxon>Thermosulfidibacterota</taxon>
        <taxon>Thermosulfidibacteria</taxon>
        <taxon>Thermosulfidibacterales</taxon>
        <taxon>Thermosulfidibacteraceae</taxon>
    </lineage>
</organism>
<dbReference type="AlphaFoldDB" id="A0A0S3QUC8"/>
<dbReference type="Gene3D" id="2.30.30.140">
    <property type="match status" value="1"/>
</dbReference>
<proteinExistence type="inferred from homology"/>
<keyword evidence="3" id="KW-1185">Reference proteome</keyword>
<sequence>MCIAVPMKIVELNYPMAICEAKGVRREVNLMLLDESNVKVGDYVVVHVGTAIEVIREEEAKKIWELYEEIEALLEEG</sequence>
<comment type="similarity">
    <text evidence="1">Belongs to the HupF/HypC family.</text>
</comment>
<gene>
    <name evidence="2" type="primary">hypC</name>
    <name evidence="2" type="ORF">TST_1153</name>
</gene>
<dbReference type="KEGG" id="ttk:TST_1153"/>
<dbReference type="PRINTS" id="PR00445">
    <property type="entry name" value="HUPFHYPC"/>
</dbReference>
<dbReference type="EMBL" id="AP013035">
    <property type="protein sequence ID" value="BAT71945.1"/>
    <property type="molecule type" value="Genomic_DNA"/>
</dbReference>
<accession>A0A0S3QUC8</accession>